<evidence type="ECO:0000259" key="3">
    <source>
        <dbReference type="Pfam" id="PF20177"/>
    </source>
</evidence>
<feature type="transmembrane region" description="Helical" evidence="2">
    <location>
        <begin position="141"/>
        <end position="165"/>
    </location>
</feature>
<feature type="transmembrane region" description="Helical" evidence="2">
    <location>
        <begin position="58"/>
        <end position="75"/>
    </location>
</feature>
<dbReference type="InterPro" id="IPR046672">
    <property type="entry name" value="DUF6542"/>
</dbReference>
<feature type="transmembrane region" description="Helical" evidence="2">
    <location>
        <begin position="87"/>
        <end position="104"/>
    </location>
</feature>
<name>A0ABP3I6F6_9ACTN</name>
<reference evidence="5" key="1">
    <citation type="journal article" date="2019" name="Int. J. Syst. Evol. Microbiol.">
        <title>The Global Catalogue of Microorganisms (GCM) 10K type strain sequencing project: providing services to taxonomists for standard genome sequencing and annotation.</title>
        <authorList>
            <consortium name="The Broad Institute Genomics Platform"/>
            <consortium name="The Broad Institute Genome Sequencing Center for Infectious Disease"/>
            <person name="Wu L."/>
            <person name="Ma J."/>
        </authorList>
    </citation>
    <scope>NUCLEOTIDE SEQUENCE [LARGE SCALE GENOMIC DNA]</scope>
    <source>
        <strain evidence="5">JCM 4788</strain>
    </source>
</reference>
<feature type="domain" description="DUF6542" evidence="3">
    <location>
        <begin position="57"/>
        <end position="170"/>
    </location>
</feature>
<evidence type="ECO:0000313" key="5">
    <source>
        <dbReference type="Proteomes" id="UP001500879"/>
    </source>
</evidence>
<dbReference type="Pfam" id="PF20177">
    <property type="entry name" value="DUF6542"/>
    <property type="match status" value="1"/>
</dbReference>
<evidence type="ECO:0000256" key="1">
    <source>
        <dbReference type="SAM" id="MobiDB-lite"/>
    </source>
</evidence>
<gene>
    <name evidence="4" type="ORF">GCM10010357_10400</name>
</gene>
<keyword evidence="2" id="KW-0472">Membrane</keyword>
<feature type="region of interest" description="Disordered" evidence="1">
    <location>
        <begin position="1"/>
        <end position="46"/>
    </location>
</feature>
<protein>
    <recommendedName>
        <fullName evidence="3">DUF6542 domain-containing protein</fullName>
    </recommendedName>
</protein>
<organism evidence="4 5">
    <name type="scientific">Streptomyces luteireticuli</name>
    <dbReference type="NCBI Taxonomy" id="173858"/>
    <lineage>
        <taxon>Bacteria</taxon>
        <taxon>Bacillati</taxon>
        <taxon>Actinomycetota</taxon>
        <taxon>Actinomycetes</taxon>
        <taxon>Kitasatosporales</taxon>
        <taxon>Streptomycetaceae</taxon>
        <taxon>Streptomyces</taxon>
    </lineage>
</organism>
<evidence type="ECO:0000256" key="2">
    <source>
        <dbReference type="SAM" id="Phobius"/>
    </source>
</evidence>
<proteinExistence type="predicted"/>
<accession>A0ABP3I6F6</accession>
<feature type="region of interest" description="Disordered" evidence="1">
    <location>
        <begin position="179"/>
        <end position="204"/>
    </location>
</feature>
<dbReference type="Proteomes" id="UP001500879">
    <property type="component" value="Unassembled WGS sequence"/>
</dbReference>
<dbReference type="EMBL" id="BAAABX010000009">
    <property type="protein sequence ID" value="GAA0391612.1"/>
    <property type="molecule type" value="Genomic_DNA"/>
</dbReference>
<keyword evidence="2" id="KW-0812">Transmembrane</keyword>
<comment type="caution">
    <text evidence="4">The sequence shown here is derived from an EMBL/GenBank/DDBJ whole genome shotgun (WGS) entry which is preliminary data.</text>
</comment>
<keyword evidence="2" id="KW-1133">Transmembrane helix</keyword>
<keyword evidence="5" id="KW-1185">Reference proteome</keyword>
<dbReference type="RefSeq" id="WP_344020302.1">
    <property type="nucleotide sequence ID" value="NZ_BAAABX010000009.1"/>
</dbReference>
<evidence type="ECO:0000313" key="4">
    <source>
        <dbReference type="EMBL" id="GAA0391612.1"/>
    </source>
</evidence>
<feature type="transmembrane region" description="Helical" evidence="2">
    <location>
        <begin position="111"/>
        <end position="135"/>
    </location>
</feature>
<sequence>MEQPGARISQNKVRRAAPVPRPAAPVGQGGRPPAGRARTGRPPHPVARALRRTQDLRLTGLGNGLLTTLAMLGAGELDALLAHGSPPLYGVLFVLCCAVCALSVRPAELVAAPVAVPIAFAVGALPVVGGAGGLAGRAMGLVSFLSLQAAWLYAGTLLAVLITFVRRIAVVRHRRLARAQQRRRPSRPPRSPRCSPAEQARSRR</sequence>